<dbReference type="EMBL" id="CP097899">
    <property type="protein sequence ID" value="URN94232.1"/>
    <property type="molecule type" value="Genomic_DNA"/>
</dbReference>
<keyword evidence="1" id="KW-1133">Transmembrane helix</keyword>
<sequence length="151" mass="17537">MNKKCEISLPISAYGQPIIFSIHLVIQLSFFIRFDNISFTSNLLNWVIIVLSLSVIIIQLISNAGFTKEIEITENGLKTKKLELPINKIEKLIIQGYFIQSIGIKQIGKRFVSTKLHFRFKHNSELQIREWEQWAEENGIKVVKGTIYTWI</sequence>
<proteinExistence type="predicted"/>
<evidence type="ECO:0000313" key="2">
    <source>
        <dbReference type="EMBL" id="URN94232.1"/>
    </source>
</evidence>
<feature type="transmembrane region" description="Helical" evidence="1">
    <location>
        <begin position="43"/>
        <end position="61"/>
    </location>
</feature>
<feature type="transmembrane region" description="Helical" evidence="1">
    <location>
        <begin position="12"/>
        <end position="31"/>
    </location>
</feature>
<accession>A0A9J6ZEA3</accession>
<reference evidence="2" key="1">
    <citation type="submission" date="2022-05" db="EMBL/GenBank/DDBJ databases">
        <title>Novel bacterial taxa in a minimal lignocellulolytic consortium and its capacity to transform plastics disclosed by genome-resolved metagenomics.</title>
        <authorList>
            <person name="Rodriguez C.A.D."/>
            <person name="Diaz-Garcia L."/>
            <person name="Herrera K."/>
            <person name="Tarazona N.A."/>
            <person name="Sproer C."/>
            <person name="Overmann J."/>
            <person name="Jimenez D.J."/>
        </authorList>
    </citation>
    <scope>NUCLEOTIDE SEQUENCE</scope>
    <source>
        <strain evidence="2">MAG5</strain>
    </source>
</reference>
<gene>
    <name evidence="2" type="ORF">NAG76_20795</name>
</gene>
<evidence type="ECO:0000313" key="3">
    <source>
        <dbReference type="Proteomes" id="UP001056756"/>
    </source>
</evidence>
<keyword evidence="1" id="KW-0812">Transmembrane</keyword>
<dbReference type="KEGG" id="plig:NAG76_20795"/>
<dbReference type="AlphaFoldDB" id="A0A9J6ZEA3"/>
<protein>
    <submittedName>
        <fullName evidence="2">Uncharacterized protein</fullName>
    </submittedName>
</protein>
<name>A0A9J6ZEA3_9BACL</name>
<keyword evidence="1" id="KW-0472">Membrane</keyword>
<dbReference type="Proteomes" id="UP001056756">
    <property type="component" value="Chromosome"/>
</dbReference>
<organism evidence="2 3">
    <name type="scientific">Candidatus Pristimantibacillus lignocellulolyticus</name>
    <dbReference type="NCBI Taxonomy" id="2994561"/>
    <lineage>
        <taxon>Bacteria</taxon>
        <taxon>Bacillati</taxon>
        <taxon>Bacillota</taxon>
        <taxon>Bacilli</taxon>
        <taxon>Bacillales</taxon>
        <taxon>Paenibacillaceae</taxon>
        <taxon>Candidatus Pristimantibacillus</taxon>
    </lineage>
</organism>
<evidence type="ECO:0000256" key="1">
    <source>
        <dbReference type="SAM" id="Phobius"/>
    </source>
</evidence>